<reference evidence="3 4" key="1">
    <citation type="submission" date="2019-03" db="EMBL/GenBank/DDBJ databases">
        <title>Genomic Encyclopedia of Type Strains, Phase III (KMG-III): the genomes of soil and plant-associated and newly described type strains.</title>
        <authorList>
            <person name="Whitman W."/>
        </authorList>
    </citation>
    <scope>NUCLEOTIDE SEQUENCE [LARGE SCALE GENOMIC DNA]</scope>
    <source>
        <strain evidence="3 4">VKM Ac-2575</strain>
    </source>
</reference>
<evidence type="ECO:0000256" key="1">
    <source>
        <dbReference type="ARBA" id="ARBA00006484"/>
    </source>
</evidence>
<dbReference type="RefSeq" id="WP_166678795.1">
    <property type="nucleotide sequence ID" value="NZ_SOCE01000002.1"/>
</dbReference>
<dbReference type="Gene3D" id="3.40.50.720">
    <property type="entry name" value="NAD(P)-binding Rossmann-like Domain"/>
    <property type="match status" value="1"/>
</dbReference>
<dbReference type="Pfam" id="PF00106">
    <property type="entry name" value="adh_short"/>
    <property type="match status" value="1"/>
</dbReference>
<dbReference type="SUPFAM" id="SSF51735">
    <property type="entry name" value="NAD(P)-binding Rossmann-fold domains"/>
    <property type="match status" value="1"/>
</dbReference>
<name>A0A4R7SWI3_9ACTN</name>
<evidence type="ECO:0000313" key="4">
    <source>
        <dbReference type="Proteomes" id="UP000295151"/>
    </source>
</evidence>
<dbReference type="Proteomes" id="UP000295151">
    <property type="component" value="Unassembled WGS sequence"/>
</dbReference>
<sequence length="241" mass="25051">MNPDLGTALLVGGSSQLGFAVLTELLGPSPRRVVLAGRPSEGLWRHADQLRDAGYQVSTAQYDASHEAAGTDGLLEHLTADHQLGLVVIAVGALSADSFADALVVNGLAVAVLVQTLIGRMSDAGSGQLVLLSSAAAARPRRSVMAYSLGKQLADSTALLLAPQAAAAGVRVLVVRPGFVATRMTEGLDRPPLWTTPAKVASQVARAIAGHRVVVWVPRSMALVVRVLRWLPSALIPAGLR</sequence>
<dbReference type="PANTHER" id="PTHR43669:SF6">
    <property type="entry name" value="DECAPRENYLPHOSPHORYL-2-KETO-BETA-D-ERYTHRO-PENTOSE REDUCTASE"/>
    <property type="match status" value="1"/>
</dbReference>
<dbReference type="EMBL" id="SOCE01000002">
    <property type="protein sequence ID" value="TDU83594.1"/>
    <property type="molecule type" value="Genomic_DNA"/>
</dbReference>
<dbReference type="AlphaFoldDB" id="A0A4R7SWI3"/>
<dbReference type="PANTHER" id="PTHR43669">
    <property type="entry name" value="5-KETO-D-GLUCONATE 5-REDUCTASE"/>
    <property type="match status" value="1"/>
</dbReference>
<keyword evidence="2" id="KW-0560">Oxidoreductase</keyword>
<accession>A0A4R7SWI3</accession>
<protein>
    <submittedName>
        <fullName evidence="3">Decaprenylphospho-beta-D-erythro-pentofuranosid-2-ulose 2-reductase</fullName>
    </submittedName>
</protein>
<keyword evidence="4" id="KW-1185">Reference proteome</keyword>
<proteinExistence type="inferred from homology"/>
<gene>
    <name evidence="3" type="ORF">EV138_6058</name>
</gene>
<comment type="similarity">
    <text evidence="1">Belongs to the short-chain dehydrogenases/reductases (SDR) family.</text>
</comment>
<dbReference type="GO" id="GO:0016491">
    <property type="term" value="F:oxidoreductase activity"/>
    <property type="evidence" value="ECO:0007669"/>
    <property type="project" value="UniProtKB-KW"/>
</dbReference>
<dbReference type="InterPro" id="IPR002347">
    <property type="entry name" value="SDR_fam"/>
</dbReference>
<comment type="caution">
    <text evidence="3">The sequence shown here is derived from an EMBL/GenBank/DDBJ whole genome shotgun (WGS) entry which is preliminary data.</text>
</comment>
<evidence type="ECO:0000256" key="2">
    <source>
        <dbReference type="ARBA" id="ARBA00023002"/>
    </source>
</evidence>
<dbReference type="PRINTS" id="PR00081">
    <property type="entry name" value="GDHRDH"/>
</dbReference>
<dbReference type="InterPro" id="IPR036291">
    <property type="entry name" value="NAD(P)-bd_dom_sf"/>
</dbReference>
<evidence type="ECO:0000313" key="3">
    <source>
        <dbReference type="EMBL" id="TDU83594.1"/>
    </source>
</evidence>
<organism evidence="3 4">
    <name type="scientific">Kribbella voronezhensis</name>
    <dbReference type="NCBI Taxonomy" id="2512212"/>
    <lineage>
        <taxon>Bacteria</taxon>
        <taxon>Bacillati</taxon>
        <taxon>Actinomycetota</taxon>
        <taxon>Actinomycetes</taxon>
        <taxon>Propionibacteriales</taxon>
        <taxon>Kribbellaceae</taxon>
        <taxon>Kribbella</taxon>
    </lineage>
</organism>